<dbReference type="Gene3D" id="3.40.1210.10">
    <property type="entry name" value="Survival protein SurE-like phosphatase/nucleotidase"/>
    <property type="match status" value="1"/>
</dbReference>
<dbReference type="InterPro" id="IPR027746">
    <property type="entry name" value="TTL"/>
</dbReference>
<feature type="region of interest" description="Disordered" evidence="1">
    <location>
        <begin position="774"/>
        <end position="807"/>
    </location>
</feature>
<dbReference type="EMBL" id="JAKWBI020000251">
    <property type="protein sequence ID" value="KAJ2897916.1"/>
    <property type="molecule type" value="Genomic_DNA"/>
</dbReference>
<feature type="compositionally biased region" description="Basic and acidic residues" evidence="1">
    <location>
        <begin position="632"/>
        <end position="649"/>
    </location>
</feature>
<evidence type="ECO:0000313" key="4">
    <source>
        <dbReference type="Proteomes" id="UP001201980"/>
    </source>
</evidence>
<feature type="compositionally biased region" description="Acidic residues" evidence="1">
    <location>
        <begin position="774"/>
        <end position="794"/>
    </location>
</feature>
<dbReference type="InterPro" id="IPR036523">
    <property type="entry name" value="SurE-like_sf"/>
</dbReference>
<dbReference type="Gene3D" id="3.30.470.20">
    <property type="entry name" value="ATP-grasp fold, B domain"/>
    <property type="match status" value="1"/>
</dbReference>
<dbReference type="Proteomes" id="UP001201980">
    <property type="component" value="Unassembled WGS sequence"/>
</dbReference>
<feature type="compositionally biased region" description="Basic and acidic residues" evidence="1">
    <location>
        <begin position="578"/>
        <end position="592"/>
    </location>
</feature>
<dbReference type="GO" id="GO:0016787">
    <property type="term" value="F:hydrolase activity"/>
    <property type="evidence" value="ECO:0007669"/>
    <property type="project" value="InterPro"/>
</dbReference>
<dbReference type="PANTHER" id="PTHR47551">
    <property type="entry name" value="TUBULIN--TYROSINE LIGASE PBY1-RELATED"/>
    <property type="match status" value="1"/>
</dbReference>
<dbReference type="NCBIfam" id="TIGR00087">
    <property type="entry name" value="surE"/>
    <property type="match status" value="1"/>
</dbReference>
<evidence type="ECO:0000259" key="2">
    <source>
        <dbReference type="Pfam" id="PF01975"/>
    </source>
</evidence>
<evidence type="ECO:0000256" key="1">
    <source>
        <dbReference type="SAM" id="MobiDB-lite"/>
    </source>
</evidence>
<name>A0AAD5RMK0_9PEZI</name>
<keyword evidence="4" id="KW-1185">Reference proteome</keyword>
<proteinExistence type="predicted"/>
<protein>
    <recommendedName>
        <fullName evidence="2">Survival protein SurE-like phosphatase/nucleotidase domain-containing protein</fullName>
    </recommendedName>
</protein>
<gene>
    <name evidence="3" type="ORF">MKZ38_004291</name>
</gene>
<feature type="compositionally biased region" description="Polar residues" evidence="1">
    <location>
        <begin position="670"/>
        <end position="679"/>
    </location>
</feature>
<dbReference type="SUPFAM" id="SSF64167">
    <property type="entry name" value="SurE-like"/>
    <property type="match status" value="1"/>
</dbReference>
<dbReference type="SUPFAM" id="SSF56059">
    <property type="entry name" value="Glutathione synthetase ATP-binding domain-like"/>
    <property type="match status" value="1"/>
</dbReference>
<dbReference type="Pfam" id="PF03133">
    <property type="entry name" value="TTL"/>
    <property type="match status" value="1"/>
</dbReference>
<feature type="domain" description="Survival protein SurE-like phosphatase/nucleotidase" evidence="2">
    <location>
        <begin position="3"/>
        <end position="239"/>
    </location>
</feature>
<comment type="caution">
    <text evidence="3">The sequence shown here is derived from an EMBL/GenBank/DDBJ whole genome shotgun (WGS) entry which is preliminary data.</text>
</comment>
<feature type="region of interest" description="Disordered" evidence="1">
    <location>
        <begin position="1031"/>
        <end position="1062"/>
    </location>
</feature>
<organism evidence="3 4">
    <name type="scientific">Zalerion maritima</name>
    <dbReference type="NCBI Taxonomy" id="339359"/>
    <lineage>
        <taxon>Eukaryota</taxon>
        <taxon>Fungi</taxon>
        <taxon>Dikarya</taxon>
        <taxon>Ascomycota</taxon>
        <taxon>Pezizomycotina</taxon>
        <taxon>Sordariomycetes</taxon>
        <taxon>Lulworthiomycetidae</taxon>
        <taxon>Lulworthiales</taxon>
        <taxon>Lulworthiaceae</taxon>
        <taxon>Zalerion</taxon>
    </lineage>
</organism>
<accession>A0AAD5RMK0</accession>
<feature type="region of interest" description="Disordered" evidence="1">
    <location>
        <begin position="571"/>
        <end position="735"/>
    </location>
</feature>
<evidence type="ECO:0000313" key="3">
    <source>
        <dbReference type="EMBL" id="KAJ2897916.1"/>
    </source>
</evidence>
<sequence>MHILLTNDDGPPSSHSSPYVLTLVRELQKAGHTVSVCLPHTQRSWIGKAHIIGQTVKPIYYRPPPAPITSLDEDAPQGTTHHRPSPSVDVEEWVLVDGTPASCVQIGLYHFFGQESSSNSSSGNGKKELPPIDLVLSGPNYGRNTTAVFALSSGTLGGALEAAICRKKSIALSFAFFTRNHDPLVINAACRHSVKVVEKLYKQWPEDGTVDLYSVNVPLVEGVEGHKTIWTSMLQNYWKRDGCFMEVEGSVGDEEEEEERIREGVDGEVSGGSAVAAGHKHRHFKWAPRFGDVYKSVEQAGPGNDGWTVKEGQTSVTPLKANFCQAAEHLHNQELELELPVGQQQEEHLVNSSEQHIAQILDLQSNNTHKLQQHADNQTAEMAALNSQTQETTVPTHDKPHIYAIIDYQDSYVQPLLLSALKTLVPQSQLTFVPLSTIWDPSGTSDPSLSAAIPSHIPSSSPSSAESPTQILQITPYEALDFSFAHSYPRSYTVNSYMLRKAVIRKHYLASTVANWVAKRPGSVLKNHVKVAEGFEVDYAEFLDDALVECWDLRTSLGRNEQLEVENLSQLEEEDMEAKDQEGFNRQEPEKFDVEEEQVLEKQEPKAQNQENGKEQGRSSSFSGLGTATEEEPGKEKGCGLDTTAREVRQPTINTTGNALQEDGAVGMTRQHSGPSVPSNDGAVTCPIAPQDDDVLRPSVELLQQQLQEQEEQQQFSSKSQPGIAPEEDVEKLQEELQNQKEWWILKPSMSDRGQGIKLFSTMEELQIIFDDWETGLSDDESGGEGDRADEDAENGTKAHSNSSKGVLPAVQQVTEASDAEFDADHDDNITAAHLRHFVAQPYIHPPLLVPGDNRKFHIRTYVLCMGSLQVYVYKPMLILFAAKAYLPPWECTATSGGSGDIENFLTNTCLQGNNVDKSPLVGHFWDSRLSGDQKADIFGQICAVTGELFEAAAKGMMMHFQPMENAFEVFGLDFLVDDRETAWLLEVNSFPDFKQTGGDLGWIVAELWKEVLSLVVTPLVPGLSGKSIPGELSEGQSVDDEKSEVKAGSIPAAEGDGSSHPRLVFVRQVDLGRRFTTTG</sequence>
<feature type="region of interest" description="Disordered" evidence="1">
    <location>
        <begin position="67"/>
        <end position="86"/>
    </location>
</feature>
<dbReference type="InterPro" id="IPR002828">
    <property type="entry name" value="SurE-like_Pase/nucleotidase"/>
</dbReference>
<dbReference type="InterPro" id="IPR004344">
    <property type="entry name" value="TTL/TTLL_fam"/>
</dbReference>
<dbReference type="GO" id="GO:0000932">
    <property type="term" value="C:P-body"/>
    <property type="evidence" value="ECO:0007669"/>
    <property type="project" value="TreeGrafter"/>
</dbReference>
<reference evidence="3" key="1">
    <citation type="submission" date="2022-07" db="EMBL/GenBank/DDBJ databases">
        <title>Draft genome sequence of Zalerion maritima ATCC 34329, a (micro)plastics degrading marine fungus.</title>
        <authorList>
            <person name="Paco A."/>
            <person name="Goncalves M.F.M."/>
            <person name="Rocha-Santos T.A.P."/>
            <person name="Alves A."/>
        </authorList>
    </citation>
    <scope>NUCLEOTIDE SEQUENCE</scope>
    <source>
        <strain evidence="3">ATCC 34329</strain>
    </source>
</reference>
<dbReference type="Pfam" id="PF01975">
    <property type="entry name" value="SurE"/>
    <property type="match status" value="1"/>
</dbReference>
<dbReference type="PROSITE" id="PS51221">
    <property type="entry name" value="TTL"/>
    <property type="match status" value="1"/>
</dbReference>
<dbReference type="PANTHER" id="PTHR47551:SF1">
    <property type="entry name" value="TUBULIN--TYROSINE LIGASE PBY1-RELATED"/>
    <property type="match status" value="1"/>
</dbReference>
<dbReference type="AlphaFoldDB" id="A0AAD5RMK0"/>